<keyword evidence="3" id="KW-1185">Reference proteome</keyword>
<evidence type="ECO:0000313" key="2">
    <source>
        <dbReference type="EMBL" id="MBU3876246.1"/>
    </source>
</evidence>
<dbReference type="Proteomes" id="UP000723714">
    <property type="component" value="Unassembled WGS sequence"/>
</dbReference>
<proteinExistence type="predicted"/>
<reference evidence="2 3" key="1">
    <citation type="submission" date="2021-06" db="EMBL/GenBank/DDBJ databases">
        <title>Faecalicatena sp. nov. isolated from porcine feces.</title>
        <authorList>
            <person name="Oh B.S."/>
            <person name="Lee J.H."/>
        </authorList>
    </citation>
    <scope>NUCLEOTIDE SEQUENCE [LARGE SCALE GENOMIC DNA]</scope>
    <source>
        <strain evidence="2 3">AGMB00832</strain>
    </source>
</reference>
<feature type="domain" description="Peptidase C39-like" evidence="1">
    <location>
        <begin position="4"/>
        <end position="170"/>
    </location>
</feature>
<dbReference type="Pfam" id="PF13529">
    <property type="entry name" value="Peptidase_C39_2"/>
    <property type="match status" value="1"/>
</dbReference>
<gene>
    <name evidence="2" type="ORF">HGO97_010520</name>
</gene>
<accession>A0ABS6D469</accession>
<protein>
    <submittedName>
        <fullName evidence="2">C39 family peptidase</fullName>
    </submittedName>
</protein>
<dbReference type="PANTHER" id="PTHR37806">
    <property type="entry name" value="LMO0724 PROTEIN"/>
    <property type="match status" value="1"/>
</dbReference>
<comment type="caution">
    <text evidence="2">The sequence shown here is derived from an EMBL/GenBank/DDBJ whole genome shotgun (WGS) entry which is preliminary data.</text>
</comment>
<sequence>MIKIDVPYIDQSVKYPTGCESVSAVMLLQFLGYDMTVDEFIENYLELQDFEEKEGELHGPNPYECFCGSPYDEESFGCYAPVICKALRKAAGEEYEVIDETNTPIGQLLETYIDQGMPVIFWACINMREPITGPCWKLHGCGDTFTWISNEHCMLLVGYDEEGYYFNDPYENNGVIRYPKAVVEDRHAAQHSQAVGVKKIYK</sequence>
<evidence type="ECO:0000259" key="1">
    <source>
        <dbReference type="Pfam" id="PF13529"/>
    </source>
</evidence>
<organism evidence="2 3">
    <name type="scientific">Faecalicatena faecalis</name>
    <dbReference type="NCBI Taxonomy" id="2726362"/>
    <lineage>
        <taxon>Bacteria</taxon>
        <taxon>Bacillati</taxon>
        <taxon>Bacillota</taxon>
        <taxon>Clostridia</taxon>
        <taxon>Lachnospirales</taxon>
        <taxon>Lachnospiraceae</taxon>
        <taxon>Faecalicatena</taxon>
    </lineage>
</organism>
<evidence type="ECO:0000313" key="3">
    <source>
        <dbReference type="Proteomes" id="UP000723714"/>
    </source>
</evidence>
<dbReference type="RefSeq" id="WP_216241343.1">
    <property type="nucleotide sequence ID" value="NZ_JABACJ020000008.1"/>
</dbReference>
<name>A0ABS6D469_9FIRM</name>
<dbReference type="InterPro" id="IPR039564">
    <property type="entry name" value="Peptidase_C39-like"/>
</dbReference>
<dbReference type="PANTHER" id="PTHR37806:SF1">
    <property type="entry name" value="PEPTIDASE C39-LIKE DOMAIN-CONTAINING PROTEIN"/>
    <property type="match status" value="1"/>
</dbReference>
<dbReference type="EMBL" id="JABACJ020000008">
    <property type="protein sequence ID" value="MBU3876246.1"/>
    <property type="molecule type" value="Genomic_DNA"/>
</dbReference>